<dbReference type="EMBL" id="CAACVS010000637">
    <property type="protein sequence ID" value="VEU44304.1"/>
    <property type="molecule type" value="Genomic_DNA"/>
</dbReference>
<protein>
    <recommendedName>
        <fullName evidence="7">FAD/NAD(P)-binding domain-containing protein</fullName>
    </recommendedName>
</protein>
<dbReference type="AlphaFoldDB" id="A0A448ZQM6"/>
<accession>A0A448ZQM6</accession>
<evidence type="ECO:0000313" key="5">
    <source>
        <dbReference type="EMBL" id="VEU44304.1"/>
    </source>
</evidence>
<evidence type="ECO:0000256" key="3">
    <source>
        <dbReference type="ARBA" id="ARBA00023002"/>
    </source>
</evidence>
<evidence type="ECO:0008006" key="7">
    <source>
        <dbReference type="Google" id="ProtNLM"/>
    </source>
</evidence>
<reference evidence="5 6" key="1">
    <citation type="submission" date="2019-01" db="EMBL/GenBank/DDBJ databases">
        <authorList>
            <person name="Ferrante I. M."/>
        </authorList>
    </citation>
    <scope>NUCLEOTIDE SEQUENCE [LARGE SCALE GENOMIC DNA]</scope>
    <source>
        <strain evidence="5 6">B856</strain>
    </source>
</reference>
<dbReference type="InterPro" id="IPR036188">
    <property type="entry name" value="FAD/NAD-bd_sf"/>
</dbReference>
<dbReference type="Gene3D" id="3.50.50.60">
    <property type="entry name" value="FAD/NAD(P)-binding domain"/>
    <property type="match status" value="2"/>
</dbReference>
<sequence length="758" mass="85580">MNSIAADPPNIGVIGCGPAGMFFLRQLEKERERLLDLKKKIAESEPVRKGEGSDNGYEYDADTIDQRLFSLPIVTVFEKEGRCGGLWQSKLSSPETNGEESSGVAWSQTKGASRKKTNANGIYDGMWINAPKEIFEFEDYTFDEHFGKPMPSFLTRSQVLGYLEGATDDVIDMYTNINSTIRKSLDDNSSALGTILFNTEVSWIEYSKTDEYFWVETVPTGSIPNASTQEYDPKIVTGHKFDKIIFATGTENLPNMPQREVRLLTGADADNGAAIFDKPILHSSEVKSLGADITGKRFLFIGAAYSAEDLALSFLKRGADHVYVTARRDDAYPVTYTPHWPMDKVTVLMRNEIKEVLPGNRLRMGRMDLPSPVIEDIAKRFYNASHDDFVLEGIDAVIFCTGYTINENMLPNNLRGYKTYGGVEYNTELETKVDKDDWPNIYDTELYGSEIPSETFQNSCGTSVDDHSTVVRADPTGHCLYQIEGAHNHHLINNPGFFYHHAEFETPLLDLDIHSAYILKVILGDIPSPDTMEEMFRQRSLETAEAIRHSQLVRFLYDPVYHEATILKSYEGKLNERSYPSAYQFFKLFSKARRAGHPAGNMIVEKNANATTMKGGTTDAIPSCYDLRAIKFTEDDYHQNDDSNQRAASSSPSTAATTWVFSERGLVFLKQFLDSMEAHWEMQPGTNMTFRDFRFDSYQSVYTGTKPRRFSKLWLEVDDLVGDEGDFHDRTTSTGNNKGRIRRNHDCPTCDTDARSEL</sequence>
<dbReference type="OrthoDB" id="48924at2759"/>
<dbReference type="GO" id="GO:0016491">
    <property type="term" value="F:oxidoreductase activity"/>
    <property type="evidence" value="ECO:0007669"/>
    <property type="project" value="UniProtKB-KW"/>
</dbReference>
<organism evidence="5 6">
    <name type="scientific">Pseudo-nitzschia multistriata</name>
    <dbReference type="NCBI Taxonomy" id="183589"/>
    <lineage>
        <taxon>Eukaryota</taxon>
        <taxon>Sar</taxon>
        <taxon>Stramenopiles</taxon>
        <taxon>Ochrophyta</taxon>
        <taxon>Bacillariophyta</taxon>
        <taxon>Bacillariophyceae</taxon>
        <taxon>Bacillariophycidae</taxon>
        <taxon>Bacillariales</taxon>
        <taxon>Bacillariaceae</taxon>
        <taxon>Pseudo-nitzschia</taxon>
    </lineage>
</organism>
<dbReference type="PANTHER" id="PTHR23023">
    <property type="entry name" value="DIMETHYLANILINE MONOOXYGENASE"/>
    <property type="match status" value="1"/>
</dbReference>
<dbReference type="SUPFAM" id="SSF51905">
    <property type="entry name" value="FAD/NAD(P)-binding domain"/>
    <property type="match status" value="1"/>
</dbReference>
<keyword evidence="2" id="KW-0274">FAD</keyword>
<evidence type="ECO:0000256" key="1">
    <source>
        <dbReference type="ARBA" id="ARBA00022630"/>
    </source>
</evidence>
<feature type="region of interest" description="Disordered" evidence="4">
    <location>
        <begin position="725"/>
        <end position="744"/>
    </location>
</feature>
<keyword evidence="1" id="KW-0285">Flavoprotein</keyword>
<keyword evidence="3" id="KW-0560">Oxidoreductase</keyword>
<keyword evidence="6" id="KW-1185">Reference proteome</keyword>
<feature type="compositionally biased region" description="Polar residues" evidence="4">
    <location>
        <begin position="89"/>
        <end position="111"/>
    </location>
</feature>
<dbReference type="Proteomes" id="UP000291116">
    <property type="component" value="Unassembled WGS sequence"/>
</dbReference>
<evidence type="ECO:0000313" key="6">
    <source>
        <dbReference type="Proteomes" id="UP000291116"/>
    </source>
</evidence>
<dbReference type="InterPro" id="IPR050346">
    <property type="entry name" value="FMO-like"/>
</dbReference>
<feature type="region of interest" description="Disordered" evidence="4">
    <location>
        <begin position="88"/>
        <end position="112"/>
    </location>
</feature>
<evidence type="ECO:0000256" key="2">
    <source>
        <dbReference type="ARBA" id="ARBA00022827"/>
    </source>
</evidence>
<name>A0A448ZQM6_9STRA</name>
<gene>
    <name evidence="5" type="ORF">PSNMU_V1.4_AUG-EV-PASAV3_0114010</name>
</gene>
<proteinExistence type="predicted"/>
<evidence type="ECO:0000256" key="4">
    <source>
        <dbReference type="SAM" id="MobiDB-lite"/>
    </source>
</evidence>